<comment type="similarity">
    <text evidence="2">Belongs to the DivIVA family.</text>
</comment>
<dbReference type="RefSeq" id="WP_208289620.1">
    <property type="nucleotide sequence ID" value="NZ_CP074404.1"/>
</dbReference>
<evidence type="ECO:0000313" key="9">
    <source>
        <dbReference type="EMBL" id="MBO3085123.1"/>
    </source>
</evidence>
<keyword evidence="4" id="KW-0963">Cytoplasm</keyword>
<dbReference type="EMBL" id="JAGFBM010000005">
    <property type="protein sequence ID" value="MBO3085123.1"/>
    <property type="molecule type" value="Genomic_DNA"/>
</dbReference>
<organism evidence="9 10">
    <name type="scientific">Cellulomonas fengjieae</name>
    <dbReference type="NCBI Taxonomy" id="2819978"/>
    <lineage>
        <taxon>Bacteria</taxon>
        <taxon>Bacillati</taxon>
        <taxon>Actinomycetota</taxon>
        <taxon>Actinomycetes</taxon>
        <taxon>Micrococcales</taxon>
        <taxon>Cellulomonadaceae</taxon>
        <taxon>Cellulomonas</taxon>
    </lineage>
</organism>
<evidence type="ECO:0000256" key="8">
    <source>
        <dbReference type="ARBA" id="ARBA00031737"/>
    </source>
</evidence>
<name>A0ABS3SH99_9CELL</name>
<protein>
    <recommendedName>
        <fullName evidence="3">Cell wall synthesis protein Wag31</fullName>
    </recommendedName>
    <alternativeName>
        <fullName evidence="8">Antigen 84</fullName>
    </alternativeName>
</protein>
<dbReference type="InterPro" id="IPR007793">
    <property type="entry name" value="DivIVA_fam"/>
</dbReference>
<keyword evidence="7" id="KW-0131">Cell cycle</keyword>
<evidence type="ECO:0000256" key="1">
    <source>
        <dbReference type="ARBA" id="ARBA00004496"/>
    </source>
</evidence>
<evidence type="ECO:0000256" key="5">
    <source>
        <dbReference type="ARBA" id="ARBA00022618"/>
    </source>
</evidence>
<keyword evidence="10" id="KW-1185">Reference proteome</keyword>
<evidence type="ECO:0000313" key="10">
    <source>
        <dbReference type="Proteomes" id="UP000678317"/>
    </source>
</evidence>
<keyword evidence="5" id="KW-0132">Cell division</keyword>
<dbReference type="Gene3D" id="6.10.250.660">
    <property type="match status" value="2"/>
</dbReference>
<comment type="caution">
    <text evidence="9">The sequence shown here is derived from an EMBL/GenBank/DDBJ whole genome shotgun (WGS) entry which is preliminary data.</text>
</comment>
<dbReference type="NCBIfam" id="TIGR03544">
    <property type="entry name" value="DivI1A_domain"/>
    <property type="match status" value="2"/>
</dbReference>
<reference evidence="9 10" key="1">
    <citation type="submission" date="2021-03" db="EMBL/GenBank/DDBJ databases">
        <title>novel species in genus Cellulomonas.</title>
        <authorList>
            <person name="Zhang G."/>
        </authorList>
    </citation>
    <scope>NUCLEOTIDE SEQUENCE [LARGE SCALE GENOMIC DNA]</scope>
    <source>
        <strain evidence="10">zg-ZUI188</strain>
    </source>
</reference>
<proteinExistence type="inferred from homology"/>
<dbReference type="InterPro" id="IPR019933">
    <property type="entry name" value="DivIVA_domain"/>
</dbReference>
<evidence type="ECO:0000256" key="6">
    <source>
        <dbReference type="ARBA" id="ARBA00023054"/>
    </source>
</evidence>
<dbReference type="Pfam" id="PF05103">
    <property type="entry name" value="DivIVA"/>
    <property type="match status" value="1"/>
</dbReference>
<accession>A0ABS3SH99</accession>
<keyword evidence="6" id="KW-0175">Coiled coil</keyword>
<comment type="subcellular location">
    <subcellularLocation>
        <location evidence="1">Cytoplasm</location>
    </subcellularLocation>
</comment>
<evidence type="ECO:0000256" key="7">
    <source>
        <dbReference type="ARBA" id="ARBA00023306"/>
    </source>
</evidence>
<dbReference type="Proteomes" id="UP000678317">
    <property type="component" value="Unassembled WGS sequence"/>
</dbReference>
<gene>
    <name evidence="9" type="ORF">J4035_10775</name>
</gene>
<dbReference type="PANTHER" id="PTHR35794">
    <property type="entry name" value="CELL DIVISION PROTEIN DIVIVA"/>
    <property type="match status" value="1"/>
</dbReference>
<dbReference type="PANTHER" id="PTHR35794:SF2">
    <property type="entry name" value="CELL DIVISION PROTEIN DIVIVA"/>
    <property type="match status" value="1"/>
</dbReference>
<evidence type="ECO:0000256" key="3">
    <source>
        <dbReference type="ARBA" id="ARBA00018787"/>
    </source>
</evidence>
<evidence type="ECO:0000256" key="4">
    <source>
        <dbReference type="ARBA" id="ARBA00022490"/>
    </source>
</evidence>
<sequence>MLSATDVVNQKFKPTKFREGYDQDEVDDFLDRVTRTLGALETGQLTDDAVTADELATVRFQPTKFREGYDQNQVDDFLARVRERLTQAPPADVVVDAPSAMATVRTAPVISTSALVMEVQMAHSRRPAGAPDAVVVRLPDGRTHSVADVRSTATGIELVLG</sequence>
<evidence type="ECO:0000256" key="2">
    <source>
        <dbReference type="ARBA" id="ARBA00009008"/>
    </source>
</evidence>